<keyword evidence="3" id="KW-1185">Reference proteome</keyword>
<dbReference type="Pfam" id="PF00665">
    <property type="entry name" value="rve"/>
    <property type="match status" value="1"/>
</dbReference>
<dbReference type="GO" id="GO:0003676">
    <property type="term" value="F:nucleic acid binding"/>
    <property type="evidence" value="ECO:0007669"/>
    <property type="project" value="InterPro"/>
</dbReference>
<dbReference type="InterPro" id="IPR025948">
    <property type="entry name" value="HTH-like_dom"/>
</dbReference>
<evidence type="ECO:0000259" key="1">
    <source>
        <dbReference type="PROSITE" id="PS50994"/>
    </source>
</evidence>
<sequence length="295" mass="33490">MKAKLAFISAHGPTYSVRLLCAVLGVARSWFHDWQADGQARAAESRTEADLVGQIRGIFQDSGERYGAPRVHAELRAQGVRIARKRVARLMQENDIRPPRRKKRPPITTDSRHGYGIAPNLLQRAFEADRPNTIWLADITYVATDEGWLYLAAIKDMATREIVGWSMADHLRSSLCENALMMAIQHRAPPRGLIHHSDRGVQYACGPYRKILDRHGIKASMSRKGDCLDNAPMESFFSSIKTELVHRTQFRTRAEAKAALFEYIEIFYNRKRRHSGIDYRTPVQAHAEMLIQAAA</sequence>
<dbReference type="InterPro" id="IPR048020">
    <property type="entry name" value="Transpos_IS3"/>
</dbReference>
<dbReference type="AlphaFoldDB" id="A0A512E4U9"/>
<dbReference type="OrthoDB" id="9803878at2"/>
<evidence type="ECO:0000313" key="2">
    <source>
        <dbReference type="EMBL" id="GEO43754.1"/>
    </source>
</evidence>
<reference evidence="2 3" key="1">
    <citation type="submission" date="2019-07" db="EMBL/GenBank/DDBJ databases">
        <title>Whole genome shotgun sequence of Skermanella aerolata NBRC 106429.</title>
        <authorList>
            <person name="Hosoyama A."/>
            <person name="Uohara A."/>
            <person name="Ohji S."/>
            <person name="Ichikawa N."/>
        </authorList>
    </citation>
    <scope>NUCLEOTIDE SEQUENCE [LARGE SCALE GENOMIC DNA]</scope>
    <source>
        <strain evidence="2 3">NBRC 106429</strain>
    </source>
</reference>
<comment type="caution">
    <text evidence="2">The sequence shown here is derived from an EMBL/GenBank/DDBJ whole genome shotgun (WGS) entry which is preliminary data.</text>
</comment>
<accession>A0A512E4U9</accession>
<dbReference type="PROSITE" id="PS50994">
    <property type="entry name" value="INTEGRASE"/>
    <property type="match status" value="1"/>
</dbReference>
<protein>
    <submittedName>
        <fullName evidence="2">Transposase</fullName>
    </submittedName>
</protein>
<dbReference type="InterPro" id="IPR036397">
    <property type="entry name" value="RNaseH_sf"/>
</dbReference>
<dbReference type="Pfam" id="PF13333">
    <property type="entry name" value="rve_2"/>
    <property type="match status" value="1"/>
</dbReference>
<dbReference type="InterPro" id="IPR012337">
    <property type="entry name" value="RNaseH-like_sf"/>
</dbReference>
<organism evidence="2 3">
    <name type="scientific">Skermanella aerolata</name>
    <dbReference type="NCBI Taxonomy" id="393310"/>
    <lineage>
        <taxon>Bacteria</taxon>
        <taxon>Pseudomonadati</taxon>
        <taxon>Pseudomonadota</taxon>
        <taxon>Alphaproteobacteria</taxon>
        <taxon>Rhodospirillales</taxon>
        <taxon>Azospirillaceae</taxon>
        <taxon>Skermanella</taxon>
    </lineage>
</organism>
<feature type="domain" description="Integrase catalytic" evidence="1">
    <location>
        <begin position="127"/>
        <end position="290"/>
    </location>
</feature>
<evidence type="ECO:0000313" key="3">
    <source>
        <dbReference type="Proteomes" id="UP000321523"/>
    </source>
</evidence>
<dbReference type="SUPFAM" id="SSF53098">
    <property type="entry name" value="Ribonuclease H-like"/>
    <property type="match status" value="1"/>
</dbReference>
<dbReference type="EMBL" id="BJYZ01000204">
    <property type="protein sequence ID" value="GEO43754.1"/>
    <property type="molecule type" value="Genomic_DNA"/>
</dbReference>
<dbReference type="GO" id="GO:0015074">
    <property type="term" value="P:DNA integration"/>
    <property type="evidence" value="ECO:0007669"/>
    <property type="project" value="InterPro"/>
</dbReference>
<name>A0A512E4U9_9PROT</name>
<dbReference type="Gene3D" id="3.30.420.10">
    <property type="entry name" value="Ribonuclease H-like superfamily/Ribonuclease H"/>
    <property type="match status" value="1"/>
</dbReference>
<dbReference type="NCBIfam" id="NF033516">
    <property type="entry name" value="transpos_IS3"/>
    <property type="match status" value="1"/>
</dbReference>
<dbReference type="InterPro" id="IPR050900">
    <property type="entry name" value="Transposase_IS3/IS150/IS904"/>
</dbReference>
<gene>
    <name evidence="2" type="ORF">SAE02_79020</name>
</gene>
<dbReference type="Pfam" id="PF13276">
    <property type="entry name" value="HTH_21"/>
    <property type="match status" value="1"/>
</dbReference>
<dbReference type="PANTHER" id="PTHR46889:SF4">
    <property type="entry name" value="TRANSPOSASE INSO FOR INSERTION SEQUENCE ELEMENT IS911B-RELATED"/>
    <property type="match status" value="1"/>
</dbReference>
<proteinExistence type="predicted"/>
<dbReference type="PANTHER" id="PTHR46889">
    <property type="entry name" value="TRANSPOSASE INSF FOR INSERTION SEQUENCE IS3B-RELATED"/>
    <property type="match status" value="1"/>
</dbReference>
<dbReference type="Proteomes" id="UP000321523">
    <property type="component" value="Unassembled WGS sequence"/>
</dbReference>
<dbReference type="InterPro" id="IPR001584">
    <property type="entry name" value="Integrase_cat-core"/>
</dbReference>